<dbReference type="Pfam" id="PF25597">
    <property type="entry name" value="SH3_retrovirus"/>
    <property type="match status" value="1"/>
</dbReference>
<feature type="compositionally biased region" description="Polar residues" evidence="1">
    <location>
        <begin position="399"/>
        <end position="415"/>
    </location>
</feature>
<feature type="region of interest" description="Disordered" evidence="1">
    <location>
        <begin position="774"/>
        <end position="795"/>
    </location>
</feature>
<dbReference type="EMBL" id="JAAIUW010000013">
    <property type="protein sequence ID" value="KAF7801679.1"/>
    <property type="molecule type" value="Genomic_DNA"/>
</dbReference>
<evidence type="ECO:0000259" key="2">
    <source>
        <dbReference type="Pfam" id="PF14244"/>
    </source>
</evidence>
<evidence type="ECO:0000256" key="1">
    <source>
        <dbReference type="SAM" id="MobiDB-lite"/>
    </source>
</evidence>
<sequence length="865" mass="96139">MADEQCKVLEVEDDDDLQHTPTRAPRHVGVREVAKRGKYCDEILCDVVPMHAGHILLGRPWELDRKAKKNRAFNDLRADMADSGSGSGSLANGATGGTRMGASVDSTYRKDPYYLHPSDTSDVQLVPTQLTEVNYLIWRRSMVIALTTKNKLGFVDGSLVQSKDRDSEAYMSWSFVNSAVLGWILHSMCKDLYEAYMFTPTAREVWKELEEKYGKRNRPQLVHVKKQLATLERGNDSLVVYSTKLKKLWKEFCSLQPKPHCTCDCEASKILEDLHNSNYVDQFLMGLGDAYESVVSNILLMEPVPSYNKVYSMVAQIESQRSVTLKNVANIEASALLAKANDMQKYTTSASRGFDRKKEKASRFCTYCNRTGHLEDVYFKKIGYPDWFVQLQNQKGKKQSNSVNATFDDTSTGSKQKVVDGDKKSLTEIIQEELRKMMVGKGGNQSGSHIDYFSNSASVRWIIDSGASSHVTGSLELLTEISSPIGANTVQLPNGLIKKVKFVGKAILNTSITLENVLYVPEFKYNLIAVSKLATGLNVDVVFHDTGCVMQDRLTKKQLAKGKMVKNLYILVDPESADLKNNASLTCNSIVCNDKTLWHERLGHPSPNVLTHIDTISPKGELPTGVFGWKTPYAVLNNKTPGYDLLRVFGCLCYATNTDPKSKKFDQRARKCIFLGIVHGVKGFKVYDLAEKKVFVNRDVKFYEKIFPFEKGKQVSSESSLSLPSMSSYFFDDEQVSNSNPPVVEDTTEKELPVSSLNADTSVIDGGLGAVDSGSDVAVRPSSGEDISSSTMRTSSRAKKQPGWLKDYVTCAVLCLVMSRMTNLQTWLSSTSVHQVETNVGIASLYNKSGLAHMGNLVMPSIIKP</sequence>
<dbReference type="AlphaFoldDB" id="A0A834W2B6"/>
<proteinExistence type="predicted"/>
<dbReference type="InterPro" id="IPR029472">
    <property type="entry name" value="Copia-like_N"/>
</dbReference>
<evidence type="ECO:0000313" key="5">
    <source>
        <dbReference type="EMBL" id="KAF7801679.1"/>
    </source>
</evidence>
<dbReference type="PANTHER" id="PTHR37610">
    <property type="entry name" value="CCHC-TYPE DOMAIN-CONTAINING PROTEIN"/>
    <property type="match status" value="1"/>
</dbReference>
<accession>A0A834W2B6</accession>
<feature type="domain" description="Retrotransposon Copia-like N-terminal" evidence="2">
    <location>
        <begin position="116"/>
        <end position="160"/>
    </location>
</feature>
<name>A0A834W2B6_9FABA</name>
<dbReference type="OrthoDB" id="7691805at2759"/>
<organism evidence="5 6">
    <name type="scientific">Senna tora</name>
    <dbReference type="NCBI Taxonomy" id="362788"/>
    <lineage>
        <taxon>Eukaryota</taxon>
        <taxon>Viridiplantae</taxon>
        <taxon>Streptophyta</taxon>
        <taxon>Embryophyta</taxon>
        <taxon>Tracheophyta</taxon>
        <taxon>Spermatophyta</taxon>
        <taxon>Magnoliopsida</taxon>
        <taxon>eudicotyledons</taxon>
        <taxon>Gunneridae</taxon>
        <taxon>Pentapetalae</taxon>
        <taxon>rosids</taxon>
        <taxon>fabids</taxon>
        <taxon>Fabales</taxon>
        <taxon>Fabaceae</taxon>
        <taxon>Caesalpinioideae</taxon>
        <taxon>Cassia clade</taxon>
        <taxon>Senna</taxon>
    </lineage>
</organism>
<dbReference type="InterPro" id="IPR057670">
    <property type="entry name" value="SH3_retrovirus"/>
</dbReference>
<reference evidence="5" key="1">
    <citation type="submission" date="2020-09" db="EMBL/GenBank/DDBJ databases">
        <title>Genome-Enabled Discovery of Anthraquinone Biosynthesis in Senna tora.</title>
        <authorList>
            <person name="Kang S.-H."/>
            <person name="Pandey R.P."/>
            <person name="Lee C.-M."/>
            <person name="Sim J.-S."/>
            <person name="Jeong J.-T."/>
            <person name="Choi B.-S."/>
            <person name="Jung M."/>
            <person name="Ginzburg D."/>
            <person name="Zhao K."/>
            <person name="Won S.Y."/>
            <person name="Oh T.-J."/>
            <person name="Yu Y."/>
            <person name="Kim N.-H."/>
            <person name="Lee O.R."/>
            <person name="Lee T.-H."/>
            <person name="Bashyal P."/>
            <person name="Kim T.-S."/>
            <person name="Lee W.-H."/>
            <person name="Kawkins C."/>
            <person name="Kim C.-K."/>
            <person name="Kim J.S."/>
            <person name="Ahn B.O."/>
            <person name="Rhee S.Y."/>
            <person name="Sohng J.K."/>
        </authorList>
    </citation>
    <scope>NUCLEOTIDE SEQUENCE</scope>
    <source>
        <tissue evidence="5">Leaf</tissue>
    </source>
</reference>
<dbReference type="Pfam" id="PF14244">
    <property type="entry name" value="Retrotran_gag_3"/>
    <property type="match status" value="1"/>
</dbReference>
<comment type="caution">
    <text evidence="5">The sequence shown here is derived from an EMBL/GenBank/DDBJ whole genome shotgun (WGS) entry which is preliminary data.</text>
</comment>
<gene>
    <name evidence="5" type="ORF">G2W53_040790</name>
</gene>
<protein>
    <submittedName>
        <fullName evidence="5">Retrovirus-related Pol polyprotein from transposon RE1</fullName>
    </submittedName>
</protein>
<evidence type="ECO:0000259" key="3">
    <source>
        <dbReference type="Pfam" id="PF22936"/>
    </source>
</evidence>
<keyword evidence="6" id="KW-1185">Reference proteome</keyword>
<dbReference type="Pfam" id="PF22936">
    <property type="entry name" value="Pol_BBD"/>
    <property type="match status" value="1"/>
</dbReference>
<evidence type="ECO:0000259" key="4">
    <source>
        <dbReference type="Pfam" id="PF25597"/>
    </source>
</evidence>
<feature type="domain" description="Retrovirus-related Pol polyprotein from transposon TNT 1-94-like beta-barrel" evidence="3">
    <location>
        <begin position="461"/>
        <end position="534"/>
    </location>
</feature>
<feature type="domain" description="Retroviral polymerase SH3-like" evidence="4">
    <location>
        <begin position="651"/>
        <end position="713"/>
    </location>
</feature>
<evidence type="ECO:0000313" key="6">
    <source>
        <dbReference type="Proteomes" id="UP000634136"/>
    </source>
</evidence>
<feature type="region of interest" description="Disordered" evidence="1">
    <location>
        <begin position="399"/>
        <end position="418"/>
    </location>
</feature>
<feature type="compositionally biased region" description="Polar residues" evidence="1">
    <location>
        <begin position="785"/>
        <end position="795"/>
    </location>
</feature>
<dbReference type="Proteomes" id="UP000634136">
    <property type="component" value="Unassembled WGS sequence"/>
</dbReference>
<dbReference type="PANTHER" id="PTHR37610:SF40">
    <property type="entry name" value="OS01G0909600 PROTEIN"/>
    <property type="match status" value="1"/>
</dbReference>
<dbReference type="InterPro" id="IPR054722">
    <property type="entry name" value="PolX-like_BBD"/>
</dbReference>